<feature type="compositionally biased region" description="Basic and acidic residues" evidence="1">
    <location>
        <begin position="81"/>
        <end position="95"/>
    </location>
</feature>
<protein>
    <submittedName>
        <fullName evidence="2">Uncharacterized protein</fullName>
    </submittedName>
</protein>
<name>A0A0F9HDD1_9ZZZZ</name>
<dbReference type="EMBL" id="LAZR01015390">
    <property type="protein sequence ID" value="KKM13386.1"/>
    <property type="molecule type" value="Genomic_DNA"/>
</dbReference>
<evidence type="ECO:0000256" key="1">
    <source>
        <dbReference type="SAM" id="MobiDB-lite"/>
    </source>
</evidence>
<feature type="region of interest" description="Disordered" evidence="1">
    <location>
        <begin position="61"/>
        <end position="95"/>
    </location>
</feature>
<evidence type="ECO:0000313" key="2">
    <source>
        <dbReference type="EMBL" id="KKM13386.1"/>
    </source>
</evidence>
<sequence>MADETLKTEETQEGSGVTAGDLALMVQVIDAGSQRGAWRGEELATVGALRNKLAGIVKALNPPAEETKNETDAEVDTAAKTTEEVPAKTDKVDAV</sequence>
<proteinExistence type="predicted"/>
<organism evidence="2">
    <name type="scientific">marine sediment metagenome</name>
    <dbReference type="NCBI Taxonomy" id="412755"/>
    <lineage>
        <taxon>unclassified sequences</taxon>
        <taxon>metagenomes</taxon>
        <taxon>ecological metagenomes</taxon>
    </lineage>
</organism>
<dbReference type="AlphaFoldDB" id="A0A0F9HDD1"/>
<comment type="caution">
    <text evidence="2">The sequence shown here is derived from an EMBL/GenBank/DDBJ whole genome shotgun (WGS) entry which is preliminary data.</text>
</comment>
<reference evidence="2" key="1">
    <citation type="journal article" date="2015" name="Nature">
        <title>Complex archaea that bridge the gap between prokaryotes and eukaryotes.</title>
        <authorList>
            <person name="Spang A."/>
            <person name="Saw J.H."/>
            <person name="Jorgensen S.L."/>
            <person name="Zaremba-Niedzwiedzka K."/>
            <person name="Martijn J."/>
            <person name="Lind A.E."/>
            <person name="van Eijk R."/>
            <person name="Schleper C."/>
            <person name="Guy L."/>
            <person name="Ettema T.J."/>
        </authorList>
    </citation>
    <scope>NUCLEOTIDE SEQUENCE</scope>
</reference>
<accession>A0A0F9HDD1</accession>
<gene>
    <name evidence="2" type="ORF">LCGC14_1716730</name>
</gene>